<evidence type="ECO:0000313" key="2">
    <source>
        <dbReference type="EMBL" id="QIK64599.1"/>
    </source>
</evidence>
<keyword evidence="3" id="KW-1185">Reference proteome</keyword>
<dbReference type="KEGG" id="lvi:G7068_16250"/>
<proteinExistence type="predicted"/>
<organism evidence="2 3">
    <name type="scientific">Leucobacter viscericola</name>
    <dbReference type="NCBI Taxonomy" id="2714935"/>
    <lineage>
        <taxon>Bacteria</taxon>
        <taxon>Bacillati</taxon>
        <taxon>Actinomycetota</taxon>
        <taxon>Actinomycetes</taxon>
        <taxon>Micrococcales</taxon>
        <taxon>Microbacteriaceae</taxon>
        <taxon>Leucobacter</taxon>
    </lineage>
</organism>
<name>A0A6G7XJJ2_9MICO</name>
<dbReference type="AlphaFoldDB" id="A0A6G7XJJ2"/>
<dbReference type="EMBL" id="CP049863">
    <property type="protein sequence ID" value="QIK64525.1"/>
    <property type="molecule type" value="Genomic_DNA"/>
</dbReference>
<reference evidence="2 3" key="1">
    <citation type="submission" date="2020-03" db="EMBL/GenBank/DDBJ databases">
        <title>Leucobacter sp. nov., isolated from beetles.</title>
        <authorList>
            <person name="Hyun D.-W."/>
            <person name="Bae J.-W."/>
        </authorList>
    </citation>
    <scope>NUCLEOTIDE SEQUENCE [LARGE SCALE GENOMIC DNA]</scope>
    <source>
        <strain evidence="2 3">HDW9C</strain>
    </source>
</reference>
<evidence type="ECO:0000313" key="1">
    <source>
        <dbReference type="EMBL" id="QIK64525.1"/>
    </source>
</evidence>
<gene>
    <name evidence="1" type="ORF">G7068_15880</name>
    <name evidence="2" type="ORF">G7068_16250</name>
</gene>
<evidence type="ECO:0000313" key="3">
    <source>
        <dbReference type="Proteomes" id="UP000502677"/>
    </source>
</evidence>
<dbReference type="RefSeq" id="WP_166292857.1">
    <property type="nucleotide sequence ID" value="NZ_CP049863.1"/>
</dbReference>
<accession>A0A6G7XJJ2</accession>
<sequence length="65" mass="6858">MSADVASSFSTALRTLNADDRGRISIGSVVPAARGGSYSVAVDRDGRILLTPTGKPTRKRVSEHE</sequence>
<dbReference type="Proteomes" id="UP000502677">
    <property type="component" value="Chromosome"/>
</dbReference>
<protein>
    <submittedName>
        <fullName evidence="2">Uncharacterized protein</fullName>
    </submittedName>
</protein>
<dbReference type="EMBL" id="CP049863">
    <property type="protein sequence ID" value="QIK64599.1"/>
    <property type="molecule type" value="Genomic_DNA"/>
</dbReference>
<dbReference type="KEGG" id="lvi:G7068_15880"/>